<protein>
    <submittedName>
        <fullName evidence="1">Uncharacterized protein</fullName>
    </submittedName>
</protein>
<proteinExistence type="predicted"/>
<sequence length="104" mass="11406">MELNLQGKLGENGVVNTAQFEPKIQGLRKEFSGGGTFCHIDEAGLCWLMQADISLTNRQLTGTKQEYDRPRQSAAKLTGQTNTLSVHYGKSIKYRDASGGRVST</sequence>
<dbReference type="Proteomes" id="UP000285405">
    <property type="component" value="Unassembled WGS sequence"/>
</dbReference>
<dbReference type="EMBL" id="MCBR01019503">
    <property type="protein sequence ID" value="RKF56681.1"/>
    <property type="molecule type" value="Genomic_DNA"/>
</dbReference>
<gene>
    <name evidence="1" type="ORF">GcC1_195033</name>
</gene>
<name>A0A420HGW6_9PEZI</name>
<organism evidence="1 2">
    <name type="scientific">Golovinomyces cichoracearum</name>
    <dbReference type="NCBI Taxonomy" id="62708"/>
    <lineage>
        <taxon>Eukaryota</taxon>
        <taxon>Fungi</taxon>
        <taxon>Dikarya</taxon>
        <taxon>Ascomycota</taxon>
        <taxon>Pezizomycotina</taxon>
        <taxon>Leotiomycetes</taxon>
        <taxon>Erysiphales</taxon>
        <taxon>Erysiphaceae</taxon>
        <taxon>Golovinomyces</taxon>
    </lineage>
</organism>
<dbReference type="AlphaFoldDB" id="A0A420HGW6"/>
<comment type="caution">
    <text evidence="1">The sequence shown here is derived from an EMBL/GenBank/DDBJ whole genome shotgun (WGS) entry which is preliminary data.</text>
</comment>
<reference evidence="1 2" key="1">
    <citation type="journal article" date="2018" name="BMC Genomics">
        <title>Comparative genome analyses reveal sequence features reflecting distinct modes of host-adaptation between dicot and monocot powdery mildew.</title>
        <authorList>
            <person name="Wu Y."/>
            <person name="Ma X."/>
            <person name="Pan Z."/>
            <person name="Kale S.D."/>
            <person name="Song Y."/>
            <person name="King H."/>
            <person name="Zhang Q."/>
            <person name="Presley C."/>
            <person name="Deng X."/>
            <person name="Wei C.I."/>
            <person name="Xiao S."/>
        </authorList>
    </citation>
    <scope>NUCLEOTIDE SEQUENCE [LARGE SCALE GENOMIC DNA]</scope>
    <source>
        <strain evidence="1">UCSC1</strain>
    </source>
</reference>
<evidence type="ECO:0000313" key="1">
    <source>
        <dbReference type="EMBL" id="RKF56681.1"/>
    </source>
</evidence>
<accession>A0A420HGW6</accession>
<evidence type="ECO:0000313" key="2">
    <source>
        <dbReference type="Proteomes" id="UP000285405"/>
    </source>
</evidence>